<keyword evidence="3" id="KW-1185">Reference proteome</keyword>
<evidence type="ECO:0000313" key="3">
    <source>
        <dbReference type="Proteomes" id="UP001379949"/>
    </source>
</evidence>
<evidence type="ECO:0000256" key="1">
    <source>
        <dbReference type="SAM" id="Phobius"/>
    </source>
</evidence>
<sequence length="862" mass="97441">MKAAISLQRRAFYRILLLFSLVFIVVGFVSILAIDGATRHAAKSNLLVRSHVVEQVLNSYLTRAEYEMGYISQDLILGDYRPGTELDMLFSHHEVLFFGGLDFFYIDWAKRKGATDPRARVYTQDDIPELLTKGIINRWVKVSTADGAILLMYKKKLVSKGRILEGYLYGFVSLNNNLTLSSELLGGAKADLISLYDRETGVLLLKESKAGFDPSDNVVAVMSDIETPVYSSQYRLSLSKYVPISESILSVWIRVLIFVFLVLVGLYALLMFLIKRLVFMPLSMIAQYPESDQAVYSELQPIQAKSLQYRGFLTAKENRFQLLLESTHSAIIFCDEMAEVEEINQDAIRLFPHYKNSRTVFDFMPISCHKAIQEVLKGGVGVSFELTLSNLNKIYHWRAHSFINENGFRSIVLVGRDTTEERRLSWQLEQLKPSTLDLNQKLEVEVLLSEMTYLSQLPSYSPEGYLQGWISLVLEILESFQTIDNSIEQSPIGKLLSQESTHVMHQLGLDVAIMRIDCPVESGTAIVAVDSYFKSLVHLVFMMAVTNAMQEKSITVRFENGMLEIVVSNDMVSRPFFQWVLMIVLKHLGGQSHKLRNNALRIHVPFEWHGKENDVLSSGLVVAWVVNDYSDSDRVQEGLKRLGVTVKVFLSGDDFFMQSASIKQFDAVIVGCDQEVDVQQTITADLETQYNRTQLPVVWLNTRPVELGDYDVLSVTGCVFDYSLHQALIQSTQRKAIVPALMASQGVSWIIVGGSRVTKAILYAELEQRSIASQWLSDLSGYDSVLPYHSDAVIVLLEPQASSVLLRVQSHYPKVRCLAVQDWPERPEHVALFEISTPYTGEQISALEEFIQCQLLLGDMNE</sequence>
<keyword evidence="1" id="KW-1133">Transmembrane helix</keyword>
<protein>
    <submittedName>
        <fullName evidence="2">Uncharacterized protein</fullName>
    </submittedName>
</protein>
<gene>
    <name evidence="2" type="ORF">V6242_03565</name>
</gene>
<organism evidence="2 3">
    <name type="scientific">Marinomonas arenicola</name>
    <dbReference type="NCBI Taxonomy" id="569601"/>
    <lineage>
        <taxon>Bacteria</taxon>
        <taxon>Pseudomonadati</taxon>
        <taxon>Pseudomonadota</taxon>
        <taxon>Gammaproteobacteria</taxon>
        <taxon>Oceanospirillales</taxon>
        <taxon>Oceanospirillaceae</taxon>
        <taxon>Marinomonas</taxon>
    </lineage>
</organism>
<name>A0ABU9G187_9GAMM</name>
<dbReference type="Proteomes" id="UP001379949">
    <property type="component" value="Unassembled WGS sequence"/>
</dbReference>
<dbReference type="Gene3D" id="3.30.450.220">
    <property type="entry name" value="LuxQ periplasmic domain, N-terminal subdomain"/>
    <property type="match status" value="1"/>
</dbReference>
<dbReference type="EMBL" id="JBAKAR010000002">
    <property type="protein sequence ID" value="MEL0612211.1"/>
    <property type="molecule type" value="Genomic_DNA"/>
</dbReference>
<evidence type="ECO:0000313" key="2">
    <source>
        <dbReference type="EMBL" id="MEL0612211.1"/>
    </source>
</evidence>
<keyword evidence="1" id="KW-0472">Membrane</keyword>
<keyword evidence="1" id="KW-0812">Transmembrane</keyword>
<dbReference type="InterPro" id="IPR043056">
    <property type="entry name" value="LuxQ-periplasm_N"/>
</dbReference>
<reference evidence="2 3" key="1">
    <citation type="submission" date="2024-02" db="EMBL/GenBank/DDBJ databases">
        <title>Bacteria isolated from the canopy kelp, Nereocystis luetkeana.</title>
        <authorList>
            <person name="Pfister C.A."/>
            <person name="Younker I.T."/>
            <person name="Light S.H."/>
        </authorList>
    </citation>
    <scope>NUCLEOTIDE SEQUENCE [LARGE SCALE GENOMIC DNA]</scope>
    <source>
        <strain evidence="2 3">TI.4.07</strain>
    </source>
</reference>
<dbReference type="RefSeq" id="WP_341566321.1">
    <property type="nucleotide sequence ID" value="NZ_JBAKAR010000002.1"/>
</dbReference>
<comment type="caution">
    <text evidence="2">The sequence shown here is derived from an EMBL/GenBank/DDBJ whole genome shotgun (WGS) entry which is preliminary data.</text>
</comment>
<dbReference type="Gene3D" id="3.30.450.20">
    <property type="entry name" value="PAS domain"/>
    <property type="match status" value="1"/>
</dbReference>
<feature type="transmembrane region" description="Helical" evidence="1">
    <location>
        <begin position="12"/>
        <end position="34"/>
    </location>
</feature>
<dbReference type="SUPFAM" id="SSF55785">
    <property type="entry name" value="PYP-like sensor domain (PAS domain)"/>
    <property type="match status" value="1"/>
</dbReference>
<proteinExistence type="predicted"/>
<accession>A0ABU9G187</accession>
<feature type="transmembrane region" description="Helical" evidence="1">
    <location>
        <begin position="251"/>
        <end position="274"/>
    </location>
</feature>
<dbReference type="InterPro" id="IPR035965">
    <property type="entry name" value="PAS-like_dom_sf"/>
</dbReference>